<evidence type="ECO:0000313" key="2">
    <source>
        <dbReference type="EMBL" id="KAK7544977.1"/>
    </source>
</evidence>
<protein>
    <submittedName>
        <fullName evidence="2">Uncharacterized protein</fullName>
    </submittedName>
</protein>
<dbReference type="EMBL" id="JBBPEH010000001">
    <property type="protein sequence ID" value="KAK7544977.1"/>
    <property type="molecule type" value="Genomic_DNA"/>
</dbReference>
<comment type="caution">
    <text evidence="2">The sequence shown here is derived from an EMBL/GenBank/DDBJ whole genome shotgun (WGS) entry which is preliminary data.</text>
</comment>
<keyword evidence="1" id="KW-0812">Transmembrane</keyword>
<accession>A0ABR1MAU5</accession>
<organism evidence="2 3">
    <name type="scientific">Phyllosticta citribraziliensis</name>
    <dbReference type="NCBI Taxonomy" id="989973"/>
    <lineage>
        <taxon>Eukaryota</taxon>
        <taxon>Fungi</taxon>
        <taxon>Dikarya</taxon>
        <taxon>Ascomycota</taxon>
        <taxon>Pezizomycotina</taxon>
        <taxon>Dothideomycetes</taxon>
        <taxon>Dothideomycetes incertae sedis</taxon>
        <taxon>Botryosphaeriales</taxon>
        <taxon>Phyllostictaceae</taxon>
        <taxon>Phyllosticta</taxon>
    </lineage>
</organism>
<feature type="transmembrane region" description="Helical" evidence="1">
    <location>
        <begin position="161"/>
        <end position="180"/>
    </location>
</feature>
<sequence>MRGRPLFFSASSPSQPSLLRLVVALFASRGRFQPFTPASSSSVLHRSYFLPSFFSRQSVAPRHTQPSEATEQHCLTMGGWSWGWVGGGGQHKAGRLLAYRQARTENSILAWHFLAPTSFSFFTCFTFHDGCVSCTRRPLSFVICFVRERGKMGVVPWWWWWWWWWWSFSTCFLVCGAGYASSSSYIHSIAA</sequence>
<dbReference type="GeneID" id="92029296"/>
<gene>
    <name evidence="2" type="ORF">J3D65DRAFT_45651</name>
</gene>
<reference evidence="2 3" key="1">
    <citation type="submission" date="2024-04" db="EMBL/GenBank/DDBJ databases">
        <title>Phyllosticta paracitricarpa is synonymous to the EU quarantine fungus P. citricarpa based on phylogenomic analyses.</title>
        <authorList>
            <consortium name="Lawrence Berkeley National Laboratory"/>
            <person name="Van ingen-buijs V.A."/>
            <person name="Van westerhoven A.C."/>
            <person name="Haridas S."/>
            <person name="Skiadas P."/>
            <person name="Martin F."/>
            <person name="Groenewald J.Z."/>
            <person name="Crous P.W."/>
            <person name="Seidl M.F."/>
        </authorList>
    </citation>
    <scope>NUCLEOTIDE SEQUENCE [LARGE SCALE GENOMIC DNA]</scope>
    <source>
        <strain evidence="2 3">CPC 17464</strain>
    </source>
</reference>
<evidence type="ECO:0000313" key="3">
    <source>
        <dbReference type="Proteomes" id="UP001360953"/>
    </source>
</evidence>
<evidence type="ECO:0000256" key="1">
    <source>
        <dbReference type="SAM" id="Phobius"/>
    </source>
</evidence>
<name>A0ABR1MAU5_9PEZI</name>
<keyword evidence="3" id="KW-1185">Reference proteome</keyword>
<dbReference type="RefSeq" id="XP_066660212.1">
    <property type="nucleotide sequence ID" value="XM_066796390.1"/>
</dbReference>
<keyword evidence="1" id="KW-1133">Transmembrane helix</keyword>
<proteinExistence type="predicted"/>
<keyword evidence="1" id="KW-0472">Membrane</keyword>
<dbReference type="Proteomes" id="UP001360953">
    <property type="component" value="Unassembled WGS sequence"/>
</dbReference>